<dbReference type="Gene3D" id="3.30.70.2650">
    <property type="match status" value="1"/>
</dbReference>
<protein>
    <submittedName>
        <fullName evidence="8">CRISPR-associated endonuclease Cas2</fullName>
    </submittedName>
</protein>
<evidence type="ECO:0000313" key="9">
    <source>
        <dbReference type="Proteomes" id="UP000229317"/>
    </source>
</evidence>
<keyword evidence="4" id="KW-0378">Hydrolase</keyword>
<dbReference type="Pfam" id="PF20803">
    <property type="entry name" value="PaaX_M"/>
    <property type="match status" value="1"/>
</dbReference>
<dbReference type="GO" id="GO:0004521">
    <property type="term" value="F:RNA endonuclease activity"/>
    <property type="evidence" value="ECO:0007669"/>
    <property type="project" value="InterPro"/>
</dbReference>
<name>A0A2H0KUK0_9BACT</name>
<evidence type="ECO:0000256" key="2">
    <source>
        <dbReference type="ARBA" id="ARBA00022723"/>
    </source>
</evidence>
<gene>
    <name evidence="8" type="primary">cas2</name>
    <name evidence="8" type="ORF">COV84_03320</name>
</gene>
<dbReference type="InterPro" id="IPR021127">
    <property type="entry name" value="CRISPR_associated_Cas2"/>
</dbReference>
<dbReference type="PANTHER" id="PTHR30319:SF1">
    <property type="entry name" value="TRANSCRIPTIONAL REPRESSOR PAAX"/>
    <property type="match status" value="1"/>
</dbReference>
<organism evidence="8 9">
    <name type="scientific">Candidatus Portnoybacteria bacterium CG11_big_fil_rev_8_21_14_0_20_40_15</name>
    <dbReference type="NCBI Taxonomy" id="1974817"/>
    <lineage>
        <taxon>Bacteria</taxon>
        <taxon>Candidatus Portnoyibacteriota</taxon>
    </lineage>
</organism>
<reference evidence="8 9" key="1">
    <citation type="submission" date="2017-09" db="EMBL/GenBank/DDBJ databases">
        <title>Depth-based differentiation of microbial function through sediment-hosted aquifers and enrichment of novel symbionts in the deep terrestrial subsurface.</title>
        <authorList>
            <person name="Probst A.J."/>
            <person name="Ladd B."/>
            <person name="Jarett J.K."/>
            <person name="Geller-Mcgrath D.E."/>
            <person name="Sieber C.M."/>
            <person name="Emerson J.B."/>
            <person name="Anantharaman K."/>
            <person name="Thomas B.C."/>
            <person name="Malmstrom R."/>
            <person name="Stieglmeier M."/>
            <person name="Klingl A."/>
            <person name="Woyke T."/>
            <person name="Ryan C.M."/>
            <person name="Banfield J.F."/>
        </authorList>
    </citation>
    <scope>NUCLEOTIDE SEQUENCE [LARGE SCALE GENOMIC DNA]</scope>
    <source>
        <strain evidence="8">CG11_big_fil_rev_8_21_14_0_20_40_15</strain>
    </source>
</reference>
<comment type="caution">
    <text evidence="8">The sequence shown here is derived from an EMBL/GenBank/DDBJ whole genome shotgun (WGS) entry which is preliminary data.</text>
</comment>
<dbReference type="SUPFAM" id="SSF143430">
    <property type="entry name" value="TTP0101/SSO1404-like"/>
    <property type="match status" value="1"/>
</dbReference>
<dbReference type="PANTHER" id="PTHR30319">
    <property type="entry name" value="PHENYLACETIC ACID REGULATOR-RELATED TRANSCRIPTIONAL REPRESSOR"/>
    <property type="match status" value="1"/>
</dbReference>
<evidence type="ECO:0000256" key="3">
    <source>
        <dbReference type="ARBA" id="ARBA00022759"/>
    </source>
</evidence>
<evidence type="ECO:0000313" key="8">
    <source>
        <dbReference type="EMBL" id="PIQ75094.1"/>
    </source>
</evidence>
<evidence type="ECO:0000256" key="6">
    <source>
        <dbReference type="ARBA" id="ARBA00023118"/>
    </source>
</evidence>
<sequence>MSDLNSTKQKILLLIFGGLSLSLTRSPGQYYKILGKMIKGWKQIKETELKKEIRQLYYSKLVKTKNNSDGTLTLLLTEKGRQKALKYNFDMMKITPHVWDGKWRMVVFDVPEERRDARDSLRAKLKNLGFYELQKSVFVHPFNCKNEIDFIIELFELRRHVRYGVLDYIDNDLHLRKIFQNLI</sequence>
<evidence type="ECO:0000259" key="7">
    <source>
        <dbReference type="Pfam" id="PF20803"/>
    </source>
</evidence>
<dbReference type="Proteomes" id="UP000229317">
    <property type="component" value="Unassembled WGS sequence"/>
</dbReference>
<dbReference type="NCBIfam" id="TIGR01573">
    <property type="entry name" value="cas2"/>
    <property type="match status" value="1"/>
</dbReference>
<keyword evidence="6" id="KW-0051">Antiviral defense</keyword>
<dbReference type="GO" id="GO:0006351">
    <property type="term" value="P:DNA-templated transcription"/>
    <property type="evidence" value="ECO:0007669"/>
    <property type="project" value="TreeGrafter"/>
</dbReference>
<dbReference type="InterPro" id="IPR048846">
    <property type="entry name" value="PaaX-like_central"/>
</dbReference>
<evidence type="ECO:0000256" key="5">
    <source>
        <dbReference type="ARBA" id="ARBA00022842"/>
    </source>
</evidence>
<dbReference type="EMBL" id="PCVO01000048">
    <property type="protein sequence ID" value="PIQ75094.1"/>
    <property type="molecule type" value="Genomic_DNA"/>
</dbReference>
<keyword evidence="5" id="KW-0460">Magnesium</keyword>
<keyword evidence="1" id="KW-0540">Nuclease</keyword>
<accession>A0A2H0KUK0</accession>
<dbReference type="AlphaFoldDB" id="A0A2H0KUK0"/>
<feature type="domain" description="Transcriptional repressor PaaX-like central Cas2-like" evidence="7">
    <location>
        <begin position="97"/>
        <end position="165"/>
    </location>
</feature>
<keyword evidence="3 8" id="KW-0255">Endonuclease</keyword>
<dbReference type="GO" id="GO:0043571">
    <property type="term" value="P:maintenance of CRISPR repeat elements"/>
    <property type="evidence" value="ECO:0007669"/>
    <property type="project" value="InterPro"/>
</dbReference>
<evidence type="ECO:0000256" key="1">
    <source>
        <dbReference type="ARBA" id="ARBA00022722"/>
    </source>
</evidence>
<keyword evidence="2" id="KW-0479">Metal-binding</keyword>
<evidence type="ECO:0000256" key="4">
    <source>
        <dbReference type="ARBA" id="ARBA00022801"/>
    </source>
</evidence>
<proteinExistence type="predicted"/>